<protein>
    <submittedName>
        <fullName evidence="1">Uncharacterized protein</fullName>
    </submittedName>
</protein>
<gene>
    <name evidence="1" type="ORF">LMG28688_01566</name>
</gene>
<sequence>MATRAKGPRSRDVACIRIGFEHYLLDADKAMQVLKLMRESIACERHYGGRSMRYIAGAAPELELSMIQASEVVMPSDQLALPDMR</sequence>
<reference evidence="1 2" key="1">
    <citation type="submission" date="2020-04" db="EMBL/GenBank/DDBJ databases">
        <authorList>
            <person name="De Canck E."/>
        </authorList>
    </citation>
    <scope>NUCLEOTIDE SEQUENCE [LARGE SCALE GENOMIC DNA]</scope>
    <source>
        <strain evidence="1 2">LMG 28688</strain>
    </source>
</reference>
<dbReference type="Proteomes" id="UP000494119">
    <property type="component" value="Unassembled WGS sequence"/>
</dbReference>
<dbReference type="AlphaFoldDB" id="A0A6J5FR80"/>
<proteinExistence type="predicted"/>
<organism evidence="1 2">
    <name type="scientific">Paraburkholderia caffeinitolerans</name>
    <dbReference type="NCBI Taxonomy" id="1723730"/>
    <lineage>
        <taxon>Bacteria</taxon>
        <taxon>Pseudomonadati</taxon>
        <taxon>Pseudomonadota</taxon>
        <taxon>Betaproteobacteria</taxon>
        <taxon>Burkholderiales</taxon>
        <taxon>Burkholderiaceae</taxon>
        <taxon>Paraburkholderia</taxon>
    </lineage>
</organism>
<keyword evidence="2" id="KW-1185">Reference proteome</keyword>
<name>A0A6J5FR80_9BURK</name>
<accession>A0A6J5FR80</accession>
<dbReference type="EMBL" id="CADIKL010000006">
    <property type="protein sequence ID" value="CAB3783040.1"/>
    <property type="molecule type" value="Genomic_DNA"/>
</dbReference>
<evidence type="ECO:0000313" key="1">
    <source>
        <dbReference type="EMBL" id="CAB3783040.1"/>
    </source>
</evidence>
<evidence type="ECO:0000313" key="2">
    <source>
        <dbReference type="Proteomes" id="UP000494119"/>
    </source>
</evidence>